<dbReference type="Proteomes" id="UP000029577">
    <property type="component" value="Unassembled WGS sequence"/>
</dbReference>
<organism evidence="1 2">
    <name type="scientific">Tatumella morbirosei</name>
    <dbReference type="NCBI Taxonomy" id="642227"/>
    <lineage>
        <taxon>Bacteria</taxon>
        <taxon>Pseudomonadati</taxon>
        <taxon>Pseudomonadota</taxon>
        <taxon>Gammaproteobacteria</taxon>
        <taxon>Enterobacterales</taxon>
        <taxon>Erwiniaceae</taxon>
        <taxon>Tatumella</taxon>
    </lineage>
</organism>
<evidence type="ECO:0000313" key="1">
    <source>
        <dbReference type="EMBL" id="KGD75089.1"/>
    </source>
</evidence>
<name>A0A095TF10_9GAMM</name>
<dbReference type="InterPro" id="IPR029063">
    <property type="entry name" value="SAM-dependent_MTases_sf"/>
</dbReference>
<gene>
    <name evidence="1" type="ORF">HA49_07415</name>
</gene>
<dbReference type="SUPFAM" id="SSF53335">
    <property type="entry name" value="S-adenosyl-L-methionine-dependent methyltransferases"/>
    <property type="match status" value="1"/>
</dbReference>
<evidence type="ECO:0000313" key="2">
    <source>
        <dbReference type="Proteomes" id="UP000029577"/>
    </source>
</evidence>
<reference evidence="1" key="1">
    <citation type="submission" date="2014-12" db="EMBL/GenBank/DDBJ databases">
        <title>The draft genome of the Tatumella morbirosei type strain, LMG23360T isolated from pineapple rot.</title>
        <authorList>
            <person name="Smits T.H."/>
            <person name="Palmer M."/>
            <person name="Venter S.N."/>
            <person name="Duffy B."/>
            <person name="Steenkamp E.T."/>
            <person name="Chan W.Y."/>
            <person name="Coutinho T.A."/>
            <person name="Coetzee M.P."/>
            <person name="De Maayer P."/>
        </authorList>
    </citation>
    <scope>NUCLEOTIDE SEQUENCE [LARGE SCALE GENOMIC DNA]</scope>
    <source>
        <strain evidence="1">LMG 23360</strain>
    </source>
</reference>
<sequence>MNDAHFTPDSLAAEMLSYLPVEFEPEIIADFAAGHGSLLKAANQKWSKSTIIANDICNDNFSVLKKTKDG</sequence>
<dbReference type="RefSeq" id="WP_038018429.1">
    <property type="nucleotide sequence ID" value="NZ_JPKR02000004.1"/>
</dbReference>
<comment type="caution">
    <text evidence="1">The sequence shown here is derived from an EMBL/GenBank/DDBJ whole genome shotgun (WGS) entry which is preliminary data.</text>
</comment>
<proteinExistence type="predicted"/>
<evidence type="ECO:0008006" key="3">
    <source>
        <dbReference type="Google" id="ProtNLM"/>
    </source>
</evidence>
<protein>
    <recommendedName>
        <fullName evidence="3">DNA methylase adenine-specific domain-containing protein</fullName>
    </recommendedName>
</protein>
<accession>A0A095TF10</accession>
<dbReference type="AlphaFoldDB" id="A0A095TF10"/>
<dbReference type="EMBL" id="JPKR02000004">
    <property type="protein sequence ID" value="KGD75089.1"/>
    <property type="molecule type" value="Genomic_DNA"/>
</dbReference>
<keyword evidence="2" id="KW-1185">Reference proteome</keyword>